<dbReference type="PANTHER" id="PTHR38477">
    <property type="entry name" value="HYPOTHETICAL EXPORTED PROTEIN"/>
    <property type="match status" value="1"/>
</dbReference>
<dbReference type="InterPro" id="IPR032676">
    <property type="entry name" value="YkuD_2"/>
</dbReference>
<dbReference type="InterPro" id="IPR005490">
    <property type="entry name" value="LD_TPept_cat_dom"/>
</dbReference>
<dbReference type="Proteomes" id="UP000324285">
    <property type="component" value="Chromosome"/>
</dbReference>
<feature type="signal peptide" evidence="1">
    <location>
        <begin position="1"/>
        <end position="35"/>
    </location>
</feature>
<evidence type="ECO:0000313" key="3">
    <source>
        <dbReference type="Proteomes" id="UP000324285"/>
    </source>
</evidence>
<dbReference type="OrthoDB" id="9815195at2"/>
<dbReference type="CDD" id="cd16913">
    <property type="entry name" value="YkuD_like"/>
    <property type="match status" value="1"/>
</dbReference>
<evidence type="ECO:0000256" key="1">
    <source>
        <dbReference type="SAM" id="SignalP"/>
    </source>
</evidence>
<accession>A0A5C1NJJ8</accession>
<evidence type="ECO:0000313" key="2">
    <source>
        <dbReference type="EMBL" id="QEM82497.1"/>
    </source>
</evidence>
<dbReference type="PANTHER" id="PTHR38477:SF1">
    <property type="entry name" value="MUREIN L,D-TRANSPEPTIDASE CATALYTIC DOMAIN FAMILY PROTEIN"/>
    <property type="match status" value="1"/>
</dbReference>
<name>A0A5C1NJJ8_9GAMM</name>
<dbReference type="EMBL" id="CP038437">
    <property type="protein sequence ID" value="QEM82497.1"/>
    <property type="molecule type" value="Genomic_DNA"/>
</dbReference>
<protein>
    <submittedName>
        <fullName evidence="2">Murein L,D-transpeptidase catalytic domain family protein</fullName>
    </submittedName>
</protein>
<gene>
    <name evidence="2" type="ORF">E4T21_13785</name>
</gene>
<feature type="chain" id="PRO_5022947582" evidence="1">
    <location>
        <begin position="36"/>
        <end position="260"/>
    </location>
</feature>
<keyword evidence="3" id="KW-1185">Reference proteome</keyword>
<dbReference type="GO" id="GO:0016740">
    <property type="term" value="F:transferase activity"/>
    <property type="evidence" value="ECO:0007669"/>
    <property type="project" value="InterPro"/>
</dbReference>
<dbReference type="Pfam" id="PF13645">
    <property type="entry name" value="YkuD_2"/>
    <property type="match status" value="1"/>
</dbReference>
<proteinExistence type="predicted"/>
<sequence>MSCRPCTPLKASGLFILGFLSVSSLTAISASSVLAAGSKAAPDTARHSPATPHSPSAADAGSLIRTLTRLAPTANPEVLKLAAQALNCADPNAQRLAIIDFSLPSTEPRLWVFDLAQSRLVFHELVSHGRGSGDTIASNFSNTPESYQSSLGLFRTMNSYEGSNGYSLRLEGLEPGVNDNAFERAIVIHGADYVSEDFIKQTGRIGRSHGCPAVRSEIAIPLIDSIKDSQYLFTYYPDPAWLASSRFLHCPGNQELAMKR</sequence>
<organism evidence="2 3">
    <name type="scientific">Halomonas binhaiensis</name>
    <dbReference type="NCBI Taxonomy" id="2562282"/>
    <lineage>
        <taxon>Bacteria</taxon>
        <taxon>Pseudomonadati</taxon>
        <taxon>Pseudomonadota</taxon>
        <taxon>Gammaproteobacteria</taxon>
        <taxon>Oceanospirillales</taxon>
        <taxon>Halomonadaceae</taxon>
        <taxon>Halomonas</taxon>
    </lineage>
</organism>
<reference evidence="2" key="1">
    <citation type="submission" date="2021-02" db="EMBL/GenBank/DDBJ databases">
        <title>Strain Y2R2, a novel species of the genus Halomonas.</title>
        <authorList>
            <person name="Huang H."/>
        </authorList>
    </citation>
    <scope>NUCLEOTIDE SEQUENCE</scope>
    <source>
        <strain evidence="2">Y2R2</strain>
    </source>
</reference>
<keyword evidence="1" id="KW-0732">Signal</keyword>
<dbReference type="KEGG" id="hbh:E4T21_13785"/>
<dbReference type="AlphaFoldDB" id="A0A5C1NJJ8"/>